<evidence type="ECO:0000313" key="2">
    <source>
        <dbReference type="Proteomes" id="UP000067626"/>
    </source>
</evidence>
<proteinExistence type="predicted"/>
<name>A0A0K1EKV7_CHOCO</name>
<reference evidence="1 2" key="1">
    <citation type="submission" date="2015-07" db="EMBL/GenBank/DDBJ databases">
        <title>Genome analysis of myxobacterium Chondromyces crocatus Cm c5 reveals a high potential for natural compound synthesis and the genetic basis for the loss of fruiting body formation.</title>
        <authorList>
            <person name="Zaburannyi N."/>
            <person name="Bunk B."/>
            <person name="Maier J."/>
            <person name="Overmann J."/>
            <person name="Mueller R."/>
        </authorList>
    </citation>
    <scope>NUCLEOTIDE SEQUENCE [LARGE SCALE GENOMIC DNA]</scope>
    <source>
        <strain evidence="1 2">Cm c5</strain>
    </source>
</reference>
<sequence length="298" mass="32132">MDSTVQQVTGTVTPHCQEAECDAQPLLGWEGPVWLWTGEQTLAPACPDAAPALVYEGHTGLQTHGTCEACACSDVECLLPAGVTITTGTCGGPLLDVLAPPGWDGSCWSFPPIKDPEGAIFWGSSRTECQPLVPQVKKQATFSWDRFAMACSTFEKREECSDHAEDCNPLPPPGFERCMFSAAEVTSCPPDHPEMHRFHGMAEDRSSCSPCRCSPPETSGCHVFFRLNEQSECNLRSLATTVGYNHGGCLLTSIPLQFASMNAEFRRLDPGTCTPQGGEFLGGFEPTQTTTFCCAHGE</sequence>
<dbReference type="EMBL" id="CP012159">
    <property type="protein sequence ID" value="AKT41510.1"/>
    <property type="molecule type" value="Genomic_DNA"/>
</dbReference>
<evidence type="ECO:0000313" key="1">
    <source>
        <dbReference type="EMBL" id="AKT41510.1"/>
    </source>
</evidence>
<accession>A0A0K1EKV7</accession>
<dbReference type="AlphaFoldDB" id="A0A0K1EKV7"/>
<gene>
    <name evidence="1" type="ORF">CMC5_057180</name>
</gene>
<dbReference type="KEGG" id="ccro:CMC5_057180"/>
<protein>
    <submittedName>
        <fullName evidence="1">Uncharacterized protein</fullName>
    </submittedName>
</protein>
<keyword evidence="2" id="KW-1185">Reference proteome</keyword>
<dbReference type="Proteomes" id="UP000067626">
    <property type="component" value="Chromosome"/>
</dbReference>
<organism evidence="1 2">
    <name type="scientific">Chondromyces crocatus</name>
    <dbReference type="NCBI Taxonomy" id="52"/>
    <lineage>
        <taxon>Bacteria</taxon>
        <taxon>Pseudomonadati</taxon>
        <taxon>Myxococcota</taxon>
        <taxon>Polyangia</taxon>
        <taxon>Polyangiales</taxon>
        <taxon>Polyangiaceae</taxon>
        <taxon>Chondromyces</taxon>
    </lineage>
</organism>